<evidence type="ECO:0000313" key="1">
    <source>
        <dbReference type="EMBL" id="GJS88857.1"/>
    </source>
</evidence>
<sequence>MTQRMFNFKMKTSCTILLQALRLNDDDAIAVPHEDAQATFGDTNDPFTSISISKDFADKDIAANDAY</sequence>
<organism evidence="1 2">
    <name type="scientific">Tanacetum coccineum</name>
    <dbReference type="NCBI Taxonomy" id="301880"/>
    <lineage>
        <taxon>Eukaryota</taxon>
        <taxon>Viridiplantae</taxon>
        <taxon>Streptophyta</taxon>
        <taxon>Embryophyta</taxon>
        <taxon>Tracheophyta</taxon>
        <taxon>Spermatophyta</taxon>
        <taxon>Magnoliopsida</taxon>
        <taxon>eudicotyledons</taxon>
        <taxon>Gunneridae</taxon>
        <taxon>Pentapetalae</taxon>
        <taxon>asterids</taxon>
        <taxon>campanulids</taxon>
        <taxon>Asterales</taxon>
        <taxon>Asteraceae</taxon>
        <taxon>Asteroideae</taxon>
        <taxon>Anthemideae</taxon>
        <taxon>Anthemidinae</taxon>
        <taxon>Tanacetum</taxon>
    </lineage>
</organism>
<reference evidence="1" key="2">
    <citation type="submission" date="2022-01" db="EMBL/GenBank/DDBJ databases">
        <authorList>
            <person name="Yamashiro T."/>
            <person name="Shiraishi A."/>
            <person name="Satake H."/>
            <person name="Nakayama K."/>
        </authorList>
    </citation>
    <scope>NUCLEOTIDE SEQUENCE</scope>
</reference>
<name>A0ABQ4ZIS6_9ASTR</name>
<reference evidence="1" key="1">
    <citation type="journal article" date="2022" name="Int. J. Mol. Sci.">
        <title>Draft Genome of Tanacetum Coccineum: Genomic Comparison of Closely Related Tanacetum-Family Plants.</title>
        <authorList>
            <person name="Yamashiro T."/>
            <person name="Shiraishi A."/>
            <person name="Nakayama K."/>
            <person name="Satake H."/>
        </authorList>
    </citation>
    <scope>NUCLEOTIDE SEQUENCE</scope>
</reference>
<accession>A0ABQ4ZIS6</accession>
<comment type="caution">
    <text evidence="1">The sequence shown here is derived from an EMBL/GenBank/DDBJ whole genome shotgun (WGS) entry which is preliminary data.</text>
</comment>
<keyword evidence="2" id="KW-1185">Reference proteome</keyword>
<gene>
    <name evidence="1" type="ORF">Tco_0771493</name>
</gene>
<protein>
    <submittedName>
        <fullName evidence="1">Uncharacterized protein</fullName>
    </submittedName>
</protein>
<dbReference type="EMBL" id="BQNB010011306">
    <property type="protein sequence ID" value="GJS88857.1"/>
    <property type="molecule type" value="Genomic_DNA"/>
</dbReference>
<dbReference type="Proteomes" id="UP001151760">
    <property type="component" value="Unassembled WGS sequence"/>
</dbReference>
<evidence type="ECO:0000313" key="2">
    <source>
        <dbReference type="Proteomes" id="UP001151760"/>
    </source>
</evidence>
<proteinExistence type="predicted"/>